<name>A0A4Q4TDN2_9PEZI</name>
<keyword evidence="3 8" id="KW-0349">Heme</keyword>
<dbReference type="SUPFAM" id="SSF48264">
    <property type="entry name" value="Cytochrome P450"/>
    <property type="match status" value="1"/>
</dbReference>
<dbReference type="STRING" id="155417.A0A4Q4TDN2"/>
<sequence length="534" mass="60160">MASFPASNLKLNIASLSSISPNPLDFKMAVLPLEHLGSLWQLGIIILLLLPVWYAVSGFLAWLRLRKFPAASWLANFSYLWLAKTTYSGRQYWVHRELNRKHKLVRIGPNELLTDDPDIIRKISGARSGYERDSWYITGRFNPYHDNMFTVLKSAEHTKFKSRTLHAYSGREIPDLEIGVNQQVATLLRVMRENYACKGRLLDLGRLSCYFTMDVITRLAFGYEFGYLANETDHYNFLKGVRDLWPQMSTSADIPWIRNVLFSKPFLRLLGPGPKDKKGFGALMAVAEHHVSKRFEPGAEQKKDMLGSFIHHKLNQKECEVEGLFMVVAGTESTASAIRSVLVHTMATPGVYGKLKAEIQAALSDGRASNPITVEQAKKLPYLQAVIYEGIRMRPPLLGLLPKVVPAGGDTFHGQHVPAGTSVCMNTSSLLRSKTMFGEDADVFRPERFMELENEARGVMERNVELIFGYGQWQCVGKTIAFMELNKSVFEVLRNFDLQLVSPAKPCDVLSYGVFLEENLFVKVTERGTVPSAV</sequence>
<evidence type="ECO:0000256" key="6">
    <source>
        <dbReference type="ARBA" id="ARBA00023004"/>
    </source>
</evidence>
<keyword evidence="9" id="KW-1133">Transmembrane helix</keyword>
<dbReference type="PRINTS" id="PR00385">
    <property type="entry name" value="P450"/>
</dbReference>
<dbReference type="CDD" id="cd11060">
    <property type="entry name" value="CYP57A1-like"/>
    <property type="match status" value="1"/>
</dbReference>
<keyword evidence="5" id="KW-0560">Oxidoreductase</keyword>
<dbReference type="InterPro" id="IPR036396">
    <property type="entry name" value="Cyt_P450_sf"/>
</dbReference>
<evidence type="ECO:0000256" key="5">
    <source>
        <dbReference type="ARBA" id="ARBA00023002"/>
    </source>
</evidence>
<proteinExistence type="inferred from homology"/>
<evidence type="ECO:0000256" key="8">
    <source>
        <dbReference type="PIRSR" id="PIRSR602401-1"/>
    </source>
</evidence>
<evidence type="ECO:0000313" key="10">
    <source>
        <dbReference type="EMBL" id="RYP03580.1"/>
    </source>
</evidence>
<dbReference type="InterPro" id="IPR002401">
    <property type="entry name" value="Cyt_P450_E_grp-I"/>
</dbReference>
<evidence type="ECO:0000256" key="9">
    <source>
        <dbReference type="SAM" id="Phobius"/>
    </source>
</evidence>
<accession>A0A4Q4TDN2</accession>
<evidence type="ECO:0000256" key="3">
    <source>
        <dbReference type="ARBA" id="ARBA00022617"/>
    </source>
</evidence>
<dbReference type="GO" id="GO:0005506">
    <property type="term" value="F:iron ion binding"/>
    <property type="evidence" value="ECO:0007669"/>
    <property type="project" value="InterPro"/>
</dbReference>
<dbReference type="PANTHER" id="PTHR24305">
    <property type="entry name" value="CYTOCHROME P450"/>
    <property type="match status" value="1"/>
</dbReference>
<keyword evidence="4 8" id="KW-0479">Metal-binding</keyword>
<evidence type="ECO:0000313" key="11">
    <source>
        <dbReference type="Proteomes" id="UP000293360"/>
    </source>
</evidence>
<dbReference type="PRINTS" id="PR00463">
    <property type="entry name" value="EP450I"/>
</dbReference>
<evidence type="ECO:0000256" key="1">
    <source>
        <dbReference type="ARBA" id="ARBA00001971"/>
    </source>
</evidence>
<feature type="transmembrane region" description="Helical" evidence="9">
    <location>
        <begin position="39"/>
        <end position="63"/>
    </location>
</feature>
<keyword evidence="9" id="KW-0812">Transmembrane</keyword>
<comment type="cofactor">
    <cofactor evidence="1 8">
        <name>heme</name>
        <dbReference type="ChEBI" id="CHEBI:30413"/>
    </cofactor>
</comment>
<dbReference type="PANTHER" id="PTHR24305:SF77">
    <property type="entry name" value="CYTOCHROME P450 MONOOXYGENASE"/>
    <property type="match status" value="1"/>
</dbReference>
<evidence type="ECO:0000256" key="4">
    <source>
        <dbReference type="ARBA" id="ARBA00022723"/>
    </source>
</evidence>
<gene>
    <name evidence="10" type="ORF">DL764_005041</name>
</gene>
<dbReference type="Proteomes" id="UP000293360">
    <property type="component" value="Unassembled WGS sequence"/>
</dbReference>
<dbReference type="Gene3D" id="1.10.630.10">
    <property type="entry name" value="Cytochrome P450"/>
    <property type="match status" value="1"/>
</dbReference>
<keyword evidence="9" id="KW-0472">Membrane</keyword>
<keyword evidence="7" id="KW-0503">Monooxygenase</keyword>
<organism evidence="10 11">
    <name type="scientific">Monosporascus ibericus</name>
    <dbReference type="NCBI Taxonomy" id="155417"/>
    <lineage>
        <taxon>Eukaryota</taxon>
        <taxon>Fungi</taxon>
        <taxon>Dikarya</taxon>
        <taxon>Ascomycota</taxon>
        <taxon>Pezizomycotina</taxon>
        <taxon>Sordariomycetes</taxon>
        <taxon>Xylariomycetidae</taxon>
        <taxon>Xylariales</taxon>
        <taxon>Xylariales incertae sedis</taxon>
        <taxon>Monosporascus</taxon>
    </lineage>
</organism>
<dbReference type="GO" id="GO:0020037">
    <property type="term" value="F:heme binding"/>
    <property type="evidence" value="ECO:0007669"/>
    <property type="project" value="InterPro"/>
</dbReference>
<comment type="caution">
    <text evidence="10">The sequence shown here is derived from an EMBL/GenBank/DDBJ whole genome shotgun (WGS) entry which is preliminary data.</text>
</comment>
<comment type="similarity">
    <text evidence="2">Belongs to the cytochrome P450 family.</text>
</comment>
<dbReference type="InterPro" id="IPR001128">
    <property type="entry name" value="Cyt_P450"/>
</dbReference>
<keyword evidence="11" id="KW-1185">Reference proteome</keyword>
<reference evidence="10 11" key="1">
    <citation type="submission" date="2018-06" db="EMBL/GenBank/DDBJ databases">
        <title>Complete Genomes of Monosporascus.</title>
        <authorList>
            <person name="Robinson A.J."/>
            <person name="Natvig D.O."/>
        </authorList>
    </citation>
    <scope>NUCLEOTIDE SEQUENCE [LARGE SCALE GENOMIC DNA]</scope>
    <source>
        <strain evidence="10 11">CBS 110550</strain>
    </source>
</reference>
<dbReference type="EMBL" id="QJNU01000252">
    <property type="protein sequence ID" value="RYP03580.1"/>
    <property type="molecule type" value="Genomic_DNA"/>
</dbReference>
<dbReference type="GO" id="GO:0004497">
    <property type="term" value="F:monooxygenase activity"/>
    <property type="evidence" value="ECO:0007669"/>
    <property type="project" value="UniProtKB-KW"/>
</dbReference>
<dbReference type="GO" id="GO:0016705">
    <property type="term" value="F:oxidoreductase activity, acting on paired donors, with incorporation or reduction of molecular oxygen"/>
    <property type="evidence" value="ECO:0007669"/>
    <property type="project" value="InterPro"/>
</dbReference>
<evidence type="ECO:0000256" key="2">
    <source>
        <dbReference type="ARBA" id="ARBA00010617"/>
    </source>
</evidence>
<protein>
    <submittedName>
        <fullName evidence="10">Uncharacterized protein</fullName>
    </submittedName>
</protein>
<dbReference type="InterPro" id="IPR050121">
    <property type="entry name" value="Cytochrome_P450_monoxygenase"/>
</dbReference>
<dbReference type="OrthoDB" id="3934656at2759"/>
<dbReference type="AlphaFoldDB" id="A0A4Q4TDN2"/>
<dbReference type="Pfam" id="PF00067">
    <property type="entry name" value="p450"/>
    <property type="match status" value="1"/>
</dbReference>
<evidence type="ECO:0000256" key="7">
    <source>
        <dbReference type="ARBA" id="ARBA00023033"/>
    </source>
</evidence>
<keyword evidence="6 8" id="KW-0408">Iron</keyword>
<feature type="binding site" description="axial binding residue" evidence="8">
    <location>
        <position position="475"/>
    </location>
    <ligand>
        <name>heme</name>
        <dbReference type="ChEBI" id="CHEBI:30413"/>
    </ligand>
    <ligandPart>
        <name>Fe</name>
        <dbReference type="ChEBI" id="CHEBI:18248"/>
    </ligandPart>
</feature>